<keyword evidence="9 10" id="KW-0472">Membrane</keyword>
<keyword evidence="5 10" id="KW-1003">Cell membrane</keyword>
<evidence type="ECO:0000256" key="10">
    <source>
        <dbReference type="RuleBase" id="RU363043"/>
    </source>
</evidence>
<feature type="transmembrane region" description="Helical" evidence="10">
    <location>
        <begin position="30"/>
        <end position="50"/>
    </location>
</feature>
<organism evidence="12 13">
    <name type="scientific">Jatrophihabitans telluris</name>
    <dbReference type="NCBI Taxonomy" id="2038343"/>
    <lineage>
        <taxon>Bacteria</taxon>
        <taxon>Bacillati</taxon>
        <taxon>Actinomycetota</taxon>
        <taxon>Actinomycetes</taxon>
        <taxon>Jatrophihabitantales</taxon>
        <taxon>Jatrophihabitantaceae</taxon>
        <taxon>Jatrophihabitans</taxon>
    </lineage>
</organism>
<evidence type="ECO:0000313" key="12">
    <source>
        <dbReference type="EMBL" id="UQX88773.1"/>
    </source>
</evidence>
<dbReference type="SUPFAM" id="SSF161098">
    <property type="entry name" value="MetI-like"/>
    <property type="match status" value="1"/>
</dbReference>
<dbReference type="Pfam" id="PF00528">
    <property type="entry name" value="BPD_transp_1"/>
    <property type="match status" value="1"/>
</dbReference>
<dbReference type="PANTHER" id="PTHR42922:SF1">
    <property type="entry name" value="PHOSPHATE TRANSPORT SYSTEM PERMEASE PROTEIN PSTA"/>
    <property type="match status" value="1"/>
</dbReference>
<keyword evidence="8 10" id="KW-1133">Transmembrane helix</keyword>
<evidence type="ECO:0000256" key="9">
    <source>
        <dbReference type="ARBA" id="ARBA00023136"/>
    </source>
</evidence>
<reference evidence="12" key="1">
    <citation type="journal article" date="2018" name="Int. J. Syst. Evol. Microbiol.">
        <title>Jatrophihabitans telluris sp. nov., isolated from sediment soil of lava forest wetlands and the emended description of the genus Jatrophihabitans.</title>
        <authorList>
            <person name="Lee K.C."/>
            <person name="Suh M.K."/>
            <person name="Eom M.K."/>
            <person name="Kim K.K."/>
            <person name="Kim J.S."/>
            <person name="Kim D.S."/>
            <person name="Ko S.H."/>
            <person name="Shin Y.K."/>
            <person name="Lee J.S."/>
        </authorList>
    </citation>
    <scope>NUCLEOTIDE SEQUENCE</scope>
    <source>
        <strain evidence="12">N237</strain>
    </source>
</reference>
<name>A0ABY4QYQ9_9ACTN</name>
<dbReference type="InterPro" id="IPR005672">
    <property type="entry name" value="Phosphate_PstA"/>
</dbReference>
<dbReference type="RefSeq" id="WP_249772495.1">
    <property type="nucleotide sequence ID" value="NZ_CP097332.1"/>
</dbReference>
<feature type="transmembrane region" description="Helical" evidence="10">
    <location>
        <begin position="282"/>
        <end position="304"/>
    </location>
</feature>
<feature type="transmembrane region" description="Helical" evidence="10">
    <location>
        <begin position="89"/>
        <end position="109"/>
    </location>
</feature>
<dbReference type="Gene3D" id="1.10.3720.10">
    <property type="entry name" value="MetI-like"/>
    <property type="match status" value="1"/>
</dbReference>
<sequence>MTAVAPVSTSLAASGGQGSRKVKDRTATTLVYACFGVALIPLIWLLWTVLSKGLHAITRNGWFTHSQRGLTYRDPGGGALHAIIGTLEQVLLCTAISVPIAILVAIYLVEYGRGPIARATTFMVDILTGIPSIVAALFIYAAFITTFGLQRAGWLVSLALVMLMIPVIVRTTEEMLKLVPNELREASYALGVPKWKTIVKIVLPTAMSGIITGVVLGIARVAGETAPLLILVGYSPNRNSDLFQGTQGSLPGMIKDQFSNIGNTTILQNGHKVTVHYAADRMWGAALTLIVLVMALNLLARLIARRSKVSN</sequence>
<comment type="subcellular location">
    <subcellularLocation>
        <location evidence="2 10">Cell membrane</location>
        <topology evidence="2 10">Multi-pass membrane protein</topology>
    </subcellularLocation>
</comment>
<proteinExistence type="inferred from homology"/>
<dbReference type="NCBIfam" id="TIGR00974">
    <property type="entry name" value="3a0107s02c"/>
    <property type="match status" value="1"/>
</dbReference>
<evidence type="ECO:0000313" key="13">
    <source>
        <dbReference type="Proteomes" id="UP001056336"/>
    </source>
</evidence>
<feature type="transmembrane region" description="Helical" evidence="10">
    <location>
        <begin position="121"/>
        <end position="145"/>
    </location>
</feature>
<feature type="transmembrane region" description="Helical" evidence="10">
    <location>
        <begin position="151"/>
        <end position="169"/>
    </location>
</feature>
<reference evidence="12" key="2">
    <citation type="submission" date="2022-05" db="EMBL/GenBank/DDBJ databases">
        <authorList>
            <person name="Kim J.-S."/>
            <person name="Lee K."/>
            <person name="Suh M."/>
            <person name="Eom M."/>
            <person name="Kim J.-S."/>
            <person name="Kim D.-S."/>
            <person name="Ko S.-H."/>
            <person name="Shin Y."/>
            <person name="Lee J.-S."/>
        </authorList>
    </citation>
    <scope>NUCLEOTIDE SEQUENCE</scope>
    <source>
        <strain evidence="12">N237</strain>
    </source>
</reference>
<protein>
    <recommendedName>
        <fullName evidence="10">Phosphate transport system permease protein PstA</fullName>
    </recommendedName>
</protein>
<dbReference type="PANTHER" id="PTHR42922">
    <property type="entry name" value="PHOSPHATE TRANSPORT SYSTEM PERMEASE PROTEIN PSTA"/>
    <property type="match status" value="1"/>
</dbReference>
<evidence type="ECO:0000256" key="3">
    <source>
        <dbReference type="ARBA" id="ARBA00007069"/>
    </source>
</evidence>
<keyword evidence="13" id="KW-1185">Reference proteome</keyword>
<evidence type="ECO:0000256" key="4">
    <source>
        <dbReference type="ARBA" id="ARBA00022448"/>
    </source>
</evidence>
<evidence type="ECO:0000256" key="7">
    <source>
        <dbReference type="ARBA" id="ARBA00022692"/>
    </source>
</evidence>
<dbReference type="InterPro" id="IPR000515">
    <property type="entry name" value="MetI-like"/>
</dbReference>
<keyword evidence="7 10" id="KW-0812">Transmembrane</keyword>
<evidence type="ECO:0000256" key="2">
    <source>
        <dbReference type="ARBA" id="ARBA00004651"/>
    </source>
</evidence>
<dbReference type="CDD" id="cd06261">
    <property type="entry name" value="TM_PBP2"/>
    <property type="match status" value="1"/>
</dbReference>
<evidence type="ECO:0000256" key="1">
    <source>
        <dbReference type="ARBA" id="ARBA00003510"/>
    </source>
</evidence>
<dbReference type="InterPro" id="IPR051408">
    <property type="entry name" value="Phosphate_transprt_permease"/>
</dbReference>
<comment type="function">
    <text evidence="1">Part of the binding-protein-dependent transport system for phosphate; probably responsible for the translocation of the substrate across the membrane.</text>
</comment>
<evidence type="ECO:0000256" key="5">
    <source>
        <dbReference type="ARBA" id="ARBA00022475"/>
    </source>
</evidence>
<evidence type="ECO:0000259" key="11">
    <source>
        <dbReference type="PROSITE" id="PS50928"/>
    </source>
</evidence>
<keyword evidence="4" id="KW-0813">Transport</keyword>
<gene>
    <name evidence="12" type="primary">pstA</name>
    <name evidence="12" type="ORF">M6D93_01935</name>
</gene>
<feature type="transmembrane region" description="Helical" evidence="10">
    <location>
        <begin position="201"/>
        <end position="222"/>
    </location>
</feature>
<comment type="similarity">
    <text evidence="3 10">Belongs to the binding-protein-dependent transport system permease family. CysTW subfamily.</text>
</comment>
<evidence type="ECO:0000256" key="6">
    <source>
        <dbReference type="ARBA" id="ARBA00022592"/>
    </source>
</evidence>
<dbReference type="InterPro" id="IPR035906">
    <property type="entry name" value="MetI-like_sf"/>
</dbReference>
<dbReference type="EMBL" id="CP097332">
    <property type="protein sequence ID" value="UQX88773.1"/>
    <property type="molecule type" value="Genomic_DNA"/>
</dbReference>
<dbReference type="PROSITE" id="PS50928">
    <property type="entry name" value="ABC_TM1"/>
    <property type="match status" value="1"/>
</dbReference>
<evidence type="ECO:0000256" key="8">
    <source>
        <dbReference type="ARBA" id="ARBA00022989"/>
    </source>
</evidence>
<dbReference type="Proteomes" id="UP001056336">
    <property type="component" value="Chromosome"/>
</dbReference>
<feature type="domain" description="ABC transmembrane type-1" evidence="11">
    <location>
        <begin position="83"/>
        <end position="300"/>
    </location>
</feature>
<accession>A0ABY4QYQ9</accession>
<keyword evidence="6" id="KW-0592">Phosphate transport</keyword>